<dbReference type="EMBL" id="BAAAHC010000015">
    <property type="protein sequence ID" value="GAA0532793.1"/>
    <property type="molecule type" value="Genomic_DNA"/>
</dbReference>
<organism evidence="3 4">
    <name type="scientific">Saccharopolyspora thermophila</name>
    <dbReference type="NCBI Taxonomy" id="89367"/>
    <lineage>
        <taxon>Bacteria</taxon>
        <taxon>Bacillati</taxon>
        <taxon>Actinomycetota</taxon>
        <taxon>Actinomycetes</taxon>
        <taxon>Pseudonocardiales</taxon>
        <taxon>Pseudonocardiaceae</taxon>
        <taxon>Saccharopolyspora</taxon>
    </lineage>
</organism>
<keyword evidence="5" id="KW-1185">Reference proteome</keyword>
<name>A0A917N9I2_9PSEU</name>
<protein>
    <submittedName>
        <fullName evidence="3">Uncharacterized protein</fullName>
    </submittedName>
</protein>
<dbReference type="Proteomes" id="UP000597989">
    <property type="component" value="Unassembled WGS sequence"/>
</dbReference>
<feature type="region of interest" description="Disordered" evidence="1">
    <location>
        <begin position="1"/>
        <end position="30"/>
    </location>
</feature>
<reference evidence="2" key="4">
    <citation type="submission" date="2023-12" db="EMBL/GenBank/DDBJ databases">
        <authorList>
            <person name="Sun Q."/>
            <person name="Inoue M."/>
        </authorList>
    </citation>
    <scope>NUCLEOTIDE SEQUENCE</scope>
    <source>
        <strain evidence="2">JCM 10664</strain>
    </source>
</reference>
<comment type="caution">
    <text evidence="3">The sequence shown here is derived from an EMBL/GenBank/DDBJ whole genome shotgun (WGS) entry which is preliminary data.</text>
</comment>
<dbReference type="AlphaFoldDB" id="A0A917N9I2"/>
<evidence type="ECO:0000313" key="5">
    <source>
        <dbReference type="Proteomes" id="UP001500220"/>
    </source>
</evidence>
<reference evidence="3 4" key="1">
    <citation type="journal article" date="2014" name="Int. J. Syst. Evol. Microbiol.">
        <title>Complete genome sequence of Corynebacterium casei LMG S-19264T (=DSM 44701T), isolated from a smear-ripened cheese.</title>
        <authorList>
            <consortium name="US DOE Joint Genome Institute (JGI-PGF)"/>
            <person name="Walter F."/>
            <person name="Albersmeier A."/>
            <person name="Kalinowski J."/>
            <person name="Ruckert C."/>
        </authorList>
    </citation>
    <scope>NUCLEOTIDE SEQUENCE [LARGE SCALE GENOMIC DNA]</scope>
    <source>
        <strain evidence="3 4">CGMCC 4.7206</strain>
    </source>
</reference>
<gene>
    <name evidence="2" type="ORF">GCM10009545_39140</name>
    <name evidence="3" type="ORF">GCM10011581_17520</name>
</gene>
<proteinExistence type="predicted"/>
<evidence type="ECO:0000313" key="3">
    <source>
        <dbReference type="EMBL" id="GGI80701.1"/>
    </source>
</evidence>
<reference evidence="3" key="3">
    <citation type="submission" date="2020-09" db="EMBL/GenBank/DDBJ databases">
        <authorList>
            <person name="Sun Q."/>
            <person name="Zhou Y."/>
        </authorList>
    </citation>
    <scope>NUCLEOTIDE SEQUENCE</scope>
    <source>
        <strain evidence="3">CGMCC 4.7206</strain>
    </source>
</reference>
<evidence type="ECO:0000313" key="4">
    <source>
        <dbReference type="Proteomes" id="UP000597989"/>
    </source>
</evidence>
<reference evidence="2 5" key="2">
    <citation type="journal article" date="2019" name="Int. J. Syst. Evol. Microbiol.">
        <title>The Global Catalogue of Microorganisms (GCM) 10K type strain sequencing project: providing services to taxonomists for standard genome sequencing and annotation.</title>
        <authorList>
            <consortium name="The Broad Institute Genomics Platform"/>
            <consortium name="The Broad Institute Genome Sequencing Center for Infectious Disease"/>
            <person name="Wu L."/>
            <person name="Ma J."/>
        </authorList>
    </citation>
    <scope>NUCLEOTIDE SEQUENCE [LARGE SCALE GENOMIC DNA]</scope>
    <source>
        <strain evidence="2 5">JCM 10664</strain>
    </source>
</reference>
<sequence length="100" mass="10983">MPAGGADHTSTRQCEAIATREGNFPDVGTTQGRSAAEAREMAKDLVTAMLDVPLESVEVPVTLKLLTSFATKSTLPVRRHVKWLWLRKRLRPSLGGPWLT</sequence>
<dbReference type="EMBL" id="BMMT01000004">
    <property type="protein sequence ID" value="GGI80701.1"/>
    <property type="molecule type" value="Genomic_DNA"/>
</dbReference>
<accession>A0A917N9I2</accession>
<dbReference type="Proteomes" id="UP001500220">
    <property type="component" value="Unassembled WGS sequence"/>
</dbReference>
<evidence type="ECO:0000313" key="2">
    <source>
        <dbReference type="EMBL" id="GAA0532793.1"/>
    </source>
</evidence>
<evidence type="ECO:0000256" key="1">
    <source>
        <dbReference type="SAM" id="MobiDB-lite"/>
    </source>
</evidence>